<protein>
    <recommendedName>
        <fullName evidence="4">DUF4426 domain-containing protein</fullName>
    </recommendedName>
</protein>
<comment type="caution">
    <text evidence="2">The sequence shown here is derived from an EMBL/GenBank/DDBJ whole genome shotgun (WGS) entry which is preliminary data.</text>
</comment>
<sequence length="143" mass="15704">MRTSSLILFLAAMLVVGGATAQSTEGLRAPSAAAEKRPGDASKSWTINFDRTAKSDGQIKLLVWQNDQDAPTEIVVPITKGQTENSIALQTRELFRDILGVKDFETNNQKGNVFVRIKHGERRFSVQVAENTAEGVVIDLYAR</sequence>
<evidence type="ECO:0000313" key="2">
    <source>
        <dbReference type="EMBL" id="MUV14792.1"/>
    </source>
</evidence>
<name>A0A7C9HMV0_9GAMM</name>
<gene>
    <name evidence="2" type="ORF">GN331_11315</name>
</gene>
<feature type="chain" id="PRO_5028979156" description="DUF4426 domain-containing protein" evidence="1">
    <location>
        <begin position="22"/>
        <end position="143"/>
    </location>
</feature>
<keyword evidence="3" id="KW-1185">Reference proteome</keyword>
<accession>A0A7C9HMV0</accession>
<dbReference type="AlphaFoldDB" id="A0A7C9HMV0"/>
<organism evidence="2 3">
    <name type="scientific">Noviluteimonas gilva</name>
    <dbReference type="NCBI Taxonomy" id="2682097"/>
    <lineage>
        <taxon>Bacteria</taxon>
        <taxon>Pseudomonadati</taxon>
        <taxon>Pseudomonadota</taxon>
        <taxon>Gammaproteobacteria</taxon>
        <taxon>Lysobacterales</taxon>
        <taxon>Lysobacteraceae</taxon>
        <taxon>Noviluteimonas</taxon>
    </lineage>
</organism>
<evidence type="ECO:0008006" key="4">
    <source>
        <dbReference type="Google" id="ProtNLM"/>
    </source>
</evidence>
<evidence type="ECO:0000256" key="1">
    <source>
        <dbReference type="SAM" id="SignalP"/>
    </source>
</evidence>
<feature type="signal peptide" evidence="1">
    <location>
        <begin position="1"/>
        <end position="21"/>
    </location>
</feature>
<evidence type="ECO:0000313" key="3">
    <source>
        <dbReference type="Proteomes" id="UP000479692"/>
    </source>
</evidence>
<keyword evidence="1" id="KW-0732">Signal</keyword>
<proteinExistence type="predicted"/>
<dbReference type="Proteomes" id="UP000479692">
    <property type="component" value="Unassembled WGS sequence"/>
</dbReference>
<dbReference type="EMBL" id="WOXT01000003">
    <property type="protein sequence ID" value="MUV14792.1"/>
    <property type="molecule type" value="Genomic_DNA"/>
</dbReference>
<reference evidence="2 3" key="1">
    <citation type="submission" date="2019-12" db="EMBL/GenBank/DDBJ databases">
        <authorList>
            <person name="Xu J."/>
        </authorList>
    </citation>
    <scope>NUCLEOTIDE SEQUENCE [LARGE SCALE GENOMIC DNA]</scope>
    <source>
        <strain evidence="2 3">HX-5-24</strain>
    </source>
</reference>
<dbReference type="RefSeq" id="WP_156642171.1">
    <property type="nucleotide sequence ID" value="NZ_WOXT01000003.1"/>
</dbReference>